<sequence length="89" mass="9187">MLMSVQKEKNVAESVVSETHTGDSVYASLFEKINLNPVSALSALDNPFRSADNATGRITSSIQPAVQCAAAAATEGSFPRQSPCSGNGG</sequence>
<reference evidence="1 2" key="1">
    <citation type="journal article" date="2006" name="Mol. Microbiol.">
        <title>Role of pathogenicity island-associated integrases in the genome plasticity of uropathogenic Escherichia coli strain 536.</title>
        <authorList>
            <person name="Hochhut B."/>
            <person name="Wilde C."/>
            <person name="Balling G."/>
            <person name="Middendorf B."/>
            <person name="Dobrindt U."/>
            <person name="Brzuszkiewicz E."/>
            <person name="Gottschalk G."/>
            <person name="Carniel E."/>
            <person name="Hacker J."/>
        </authorList>
    </citation>
    <scope>NUCLEOTIDE SEQUENCE [LARGE SCALE GENOMIC DNA]</scope>
    <source>
        <strain evidence="2">536 / UPEC</strain>
    </source>
</reference>
<evidence type="ECO:0000313" key="2">
    <source>
        <dbReference type="Proteomes" id="UP000009182"/>
    </source>
</evidence>
<proteinExistence type="predicted"/>
<organism evidence="1 2">
    <name type="scientific">Escherichia coli O6:K15:H31 (strain 536 / UPEC)</name>
    <dbReference type="NCBI Taxonomy" id="362663"/>
    <lineage>
        <taxon>Bacteria</taxon>
        <taxon>Pseudomonadati</taxon>
        <taxon>Pseudomonadota</taxon>
        <taxon>Gammaproteobacteria</taxon>
        <taxon>Enterobacterales</taxon>
        <taxon>Enterobacteriaceae</taxon>
        <taxon>Escherichia</taxon>
    </lineage>
</organism>
<protein>
    <submittedName>
        <fullName evidence="1">Uncharacterized protein</fullName>
    </submittedName>
</protein>
<name>A0A454AB68_ECOL5</name>
<accession>A0A454AB68</accession>
<evidence type="ECO:0000313" key="1">
    <source>
        <dbReference type="EMBL" id="ABG72513.1"/>
    </source>
</evidence>
<dbReference type="EMBL" id="CP000247">
    <property type="protein sequence ID" value="ABG72513.1"/>
    <property type="molecule type" value="Genomic_DNA"/>
</dbReference>
<dbReference type="Proteomes" id="UP000009182">
    <property type="component" value="Chromosome"/>
</dbReference>
<dbReference type="KEGG" id="ecp:ECP_4577"/>
<gene>
    <name evidence="1" type="ordered locus">ECP_4577</name>
</gene>
<dbReference type="AlphaFoldDB" id="A0A454AB68"/>